<dbReference type="STRING" id="50990.A0A4Y7Q5C0"/>
<sequence>MSGSKSSRRKSFSSGTLFQGRRAQLQLHFIVVGGGICGLAAAFSLANAGHRVTVLEQAPSLRRPSSGMHLPPNLNKLLYQWGLGNKVEAVTLPSEGMQFHTYTSGKKVGYMKWDDEVLEAFGADYPIVNHSDLYKLIYDAAIGAGVTVRFGARVTAVHPRTPSVTLSSGQVMTADYIVGADGHQSLVREVIVKDQLPRPREVPAFSGCIVYSGNIPGHLMRRDPELRPLLEYSGTMTWMGAYRHAVGYPVSPSPPLPHLHQYLSPHTHGPPLIDPEPNPDHTLSPNLNLNLMYLNGVRNEYCLHFYNMDDTHTEQFWKVIDRPKDDPGLNRNTRGCDPILRKLINLLPSAIRVKDVARRHEREWVHRGGKVILLGEAAHPTMVFPFPLSTIFAITYIDHAPQQPCLAQGAATGIEDSVVLGSLFSRVRSRDQIPMFLRAYQELRQERCLAVQANERNLLMTFWIPEGPEQRARDDDMGFAATLGEGRFDMREGICLAQWEGAKNLYGYDASDEAEAWYVEWGMLADRATNAANGASGGGAVMKMNVPMMSVTTTTVTVSVEYS</sequence>
<organism evidence="8 9">
    <name type="scientific">Rickenella mellea</name>
    <dbReference type="NCBI Taxonomy" id="50990"/>
    <lineage>
        <taxon>Eukaryota</taxon>
        <taxon>Fungi</taxon>
        <taxon>Dikarya</taxon>
        <taxon>Basidiomycota</taxon>
        <taxon>Agaricomycotina</taxon>
        <taxon>Agaricomycetes</taxon>
        <taxon>Hymenochaetales</taxon>
        <taxon>Rickenellaceae</taxon>
        <taxon>Rickenella</taxon>
    </lineage>
</organism>
<dbReference type="InterPro" id="IPR002938">
    <property type="entry name" value="FAD-bd"/>
</dbReference>
<keyword evidence="3" id="KW-0274">FAD</keyword>
<dbReference type="InterPro" id="IPR036188">
    <property type="entry name" value="FAD/NAD-bd_sf"/>
</dbReference>
<accession>A0A4Y7Q5C0</accession>
<evidence type="ECO:0000256" key="4">
    <source>
        <dbReference type="ARBA" id="ARBA00023002"/>
    </source>
</evidence>
<feature type="domain" description="FAD-binding" evidence="7">
    <location>
        <begin position="30"/>
        <end position="191"/>
    </location>
</feature>
<proteinExistence type="inferred from homology"/>
<keyword evidence="2" id="KW-0285">Flavoprotein</keyword>
<dbReference type="PRINTS" id="PR00420">
    <property type="entry name" value="RNGMNOXGNASE"/>
</dbReference>
<dbReference type="Pfam" id="PF01494">
    <property type="entry name" value="FAD_binding_3"/>
    <property type="match status" value="1"/>
</dbReference>
<evidence type="ECO:0000256" key="1">
    <source>
        <dbReference type="ARBA" id="ARBA00007992"/>
    </source>
</evidence>
<name>A0A4Y7Q5C0_9AGAM</name>
<keyword evidence="6" id="KW-0472">Membrane</keyword>
<evidence type="ECO:0000256" key="6">
    <source>
        <dbReference type="SAM" id="Phobius"/>
    </source>
</evidence>
<keyword evidence="6" id="KW-0812">Transmembrane</keyword>
<keyword evidence="4" id="KW-0560">Oxidoreductase</keyword>
<dbReference type="AlphaFoldDB" id="A0A4Y7Q5C0"/>
<dbReference type="EMBL" id="ML170174">
    <property type="protein sequence ID" value="TDL22486.1"/>
    <property type="molecule type" value="Genomic_DNA"/>
</dbReference>
<dbReference type="OrthoDB" id="5428495at2759"/>
<dbReference type="PANTHER" id="PTHR13789">
    <property type="entry name" value="MONOOXYGENASE"/>
    <property type="match status" value="1"/>
</dbReference>
<keyword evidence="6" id="KW-1133">Transmembrane helix</keyword>
<feature type="transmembrane region" description="Helical" evidence="6">
    <location>
        <begin position="27"/>
        <end position="46"/>
    </location>
</feature>
<comment type="similarity">
    <text evidence="1">Belongs to the paxM FAD-dependent monooxygenase family.</text>
</comment>
<dbReference type="Proteomes" id="UP000294933">
    <property type="component" value="Unassembled WGS sequence"/>
</dbReference>
<evidence type="ECO:0000256" key="3">
    <source>
        <dbReference type="ARBA" id="ARBA00022827"/>
    </source>
</evidence>
<dbReference type="Gene3D" id="3.50.50.60">
    <property type="entry name" value="FAD/NAD(P)-binding domain"/>
    <property type="match status" value="2"/>
</dbReference>
<evidence type="ECO:0000256" key="2">
    <source>
        <dbReference type="ARBA" id="ARBA00022630"/>
    </source>
</evidence>
<protein>
    <submittedName>
        <fullName evidence="8">FAD/NAD(P)-binding domain-containing protein</fullName>
    </submittedName>
</protein>
<dbReference type="VEuPathDB" id="FungiDB:BD410DRAFT_839577"/>
<reference evidence="8 9" key="1">
    <citation type="submission" date="2018-06" db="EMBL/GenBank/DDBJ databases">
        <title>A transcriptomic atlas of mushroom development highlights an independent origin of complex multicellularity.</title>
        <authorList>
            <consortium name="DOE Joint Genome Institute"/>
            <person name="Krizsan K."/>
            <person name="Almasi E."/>
            <person name="Merenyi Z."/>
            <person name="Sahu N."/>
            <person name="Viragh M."/>
            <person name="Koszo T."/>
            <person name="Mondo S."/>
            <person name="Kiss B."/>
            <person name="Balint B."/>
            <person name="Kues U."/>
            <person name="Barry K."/>
            <person name="Hegedus J.C."/>
            <person name="Henrissat B."/>
            <person name="Johnson J."/>
            <person name="Lipzen A."/>
            <person name="Ohm R."/>
            <person name="Nagy I."/>
            <person name="Pangilinan J."/>
            <person name="Yan J."/>
            <person name="Xiong Y."/>
            <person name="Grigoriev I.V."/>
            <person name="Hibbett D.S."/>
            <person name="Nagy L.G."/>
        </authorList>
    </citation>
    <scope>NUCLEOTIDE SEQUENCE [LARGE SCALE GENOMIC DNA]</scope>
    <source>
        <strain evidence="8 9">SZMC22713</strain>
    </source>
</reference>
<evidence type="ECO:0000259" key="7">
    <source>
        <dbReference type="Pfam" id="PF01494"/>
    </source>
</evidence>
<dbReference type="PANTHER" id="PTHR13789:SF306">
    <property type="entry name" value="HYDROXYLASE, PUTATIVE-RELATED"/>
    <property type="match status" value="1"/>
</dbReference>
<dbReference type="GO" id="GO:0071949">
    <property type="term" value="F:FAD binding"/>
    <property type="evidence" value="ECO:0007669"/>
    <property type="project" value="InterPro"/>
</dbReference>
<keyword evidence="9" id="KW-1185">Reference proteome</keyword>
<dbReference type="InterPro" id="IPR050493">
    <property type="entry name" value="FAD-dep_Monooxygenase_BioMet"/>
</dbReference>
<evidence type="ECO:0000313" key="8">
    <source>
        <dbReference type="EMBL" id="TDL22486.1"/>
    </source>
</evidence>
<evidence type="ECO:0000256" key="5">
    <source>
        <dbReference type="ARBA" id="ARBA00023033"/>
    </source>
</evidence>
<dbReference type="GO" id="GO:0004497">
    <property type="term" value="F:monooxygenase activity"/>
    <property type="evidence" value="ECO:0007669"/>
    <property type="project" value="UniProtKB-KW"/>
</dbReference>
<dbReference type="SUPFAM" id="SSF51905">
    <property type="entry name" value="FAD/NAD(P)-binding domain"/>
    <property type="match status" value="1"/>
</dbReference>
<evidence type="ECO:0000313" key="9">
    <source>
        <dbReference type="Proteomes" id="UP000294933"/>
    </source>
</evidence>
<keyword evidence="5" id="KW-0503">Monooxygenase</keyword>
<gene>
    <name evidence="8" type="ORF">BD410DRAFT_839577</name>
</gene>